<dbReference type="Proteomes" id="UP001159364">
    <property type="component" value="Linkage Group LG04"/>
</dbReference>
<evidence type="ECO:0000313" key="2">
    <source>
        <dbReference type="EMBL" id="KAJ8769001.1"/>
    </source>
</evidence>
<gene>
    <name evidence="2" type="ORF">K2173_023996</name>
</gene>
<dbReference type="PANTHER" id="PTHR31286:SF99">
    <property type="entry name" value="DUF4283 DOMAIN-CONTAINING PROTEIN"/>
    <property type="match status" value="1"/>
</dbReference>
<proteinExistence type="predicted"/>
<name>A0AAV8TQ04_9ROSI</name>
<organism evidence="2 3">
    <name type="scientific">Erythroxylum novogranatense</name>
    <dbReference type="NCBI Taxonomy" id="1862640"/>
    <lineage>
        <taxon>Eukaryota</taxon>
        <taxon>Viridiplantae</taxon>
        <taxon>Streptophyta</taxon>
        <taxon>Embryophyta</taxon>
        <taxon>Tracheophyta</taxon>
        <taxon>Spermatophyta</taxon>
        <taxon>Magnoliopsida</taxon>
        <taxon>eudicotyledons</taxon>
        <taxon>Gunneridae</taxon>
        <taxon>Pentapetalae</taxon>
        <taxon>rosids</taxon>
        <taxon>fabids</taxon>
        <taxon>Malpighiales</taxon>
        <taxon>Erythroxylaceae</taxon>
        <taxon>Erythroxylum</taxon>
    </lineage>
</organism>
<dbReference type="AlphaFoldDB" id="A0AAV8TQ04"/>
<dbReference type="EMBL" id="JAIWQS010000004">
    <property type="protein sequence ID" value="KAJ8769001.1"/>
    <property type="molecule type" value="Genomic_DNA"/>
</dbReference>
<comment type="caution">
    <text evidence="2">The sequence shown here is derived from an EMBL/GenBank/DDBJ whole genome shotgun (WGS) entry which is preliminary data.</text>
</comment>
<dbReference type="PANTHER" id="PTHR31286">
    <property type="entry name" value="GLYCINE-RICH CELL WALL STRUCTURAL PROTEIN 1.8-LIKE"/>
    <property type="match status" value="1"/>
</dbReference>
<protein>
    <recommendedName>
        <fullName evidence="4">DUF4283 domain-containing protein</fullName>
    </recommendedName>
</protein>
<evidence type="ECO:0000313" key="3">
    <source>
        <dbReference type="Proteomes" id="UP001159364"/>
    </source>
</evidence>
<keyword evidence="3" id="KW-1185">Reference proteome</keyword>
<reference evidence="2 3" key="1">
    <citation type="submission" date="2021-09" db="EMBL/GenBank/DDBJ databases">
        <title>Genomic insights and catalytic innovation underlie evolution of tropane alkaloids biosynthesis.</title>
        <authorList>
            <person name="Wang Y.-J."/>
            <person name="Tian T."/>
            <person name="Huang J.-P."/>
            <person name="Huang S.-X."/>
        </authorList>
    </citation>
    <scope>NUCLEOTIDE SEQUENCE [LARGE SCALE GENOMIC DNA]</scope>
    <source>
        <strain evidence="2">KIB-2018</strain>
        <tissue evidence="2">Leaf</tissue>
    </source>
</reference>
<dbReference type="InterPro" id="IPR040256">
    <property type="entry name" value="At4g02000-like"/>
</dbReference>
<feature type="compositionally biased region" description="Polar residues" evidence="1">
    <location>
        <begin position="189"/>
        <end position="198"/>
    </location>
</feature>
<evidence type="ECO:0008006" key="4">
    <source>
        <dbReference type="Google" id="ProtNLM"/>
    </source>
</evidence>
<evidence type="ECO:0000256" key="1">
    <source>
        <dbReference type="SAM" id="MobiDB-lite"/>
    </source>
</evidence>
<feature type="region of interest" description="Disordered" evidence="1">
    <location>
        <begin position="189"/>
        <end position="208"/>
    </location>
</feature>
<feature type="region of interest" description="Disordered" evidence="1">
    <location>
        <begin position="117"/>
        <end position="181"/>
    </location>
</feature>
<sequence length="208" mass="22769">MTDETLHCCSWVVGRFGGGGQATVEPSFRRLNANDHPIVVWVRIPNFPLARYHPRILTELGNLVGTTVRIDDDTLHVNRGRYARIAVDIDLTRPLLPTVELDGKTLLLTYEGLPQVSDAGPGESELRHSVEATRGPQEPAPSNGYGPWTIVQWRRQRAAKGQDSAAGRASRTGQSRGGSRFAALVNQTMTEVETTSPVDMTPMEVPMG</sequence>
<accession>A0AAV8TQ04</accession>